<comment type="caution">
    <text evidence="1">The sequence shown here is derived from an EMBL/GenBank/DDBJ whole genome shotgun (WGS) entry which is preliminary data.</text>
</comment>
<evidence type="ECO:0000313" key="1">
    <source>
        <dbReference type="EMBL" id="HIH09738.1"/>
    </source>
</evidence>
<evidence type="ECO:0000313" key="2">
    <source>
        <dbReference type="Proteomes" id="UP000565078"/>
    </source>
</evidence>
<sequence length="179" mass="19457">MVASGRWSKVKVAVGRTAQKAKNMWLSRRRLPDNEADRLADGIMNGAKARILQGMAPDKGAVLSPAIMHALTMDFIGFINEGVNRASGKLALSSLGFTDEKKQEVVLGIVLGAIEKAGRYNNPVAQNNILQRELSKINQLPGVKLSTRRLIAAFNRNAEVLGAALRREVLRRTGGKSKL</sequence>
<name>A0A7J4IW37_9ARCH</name>
<dbReference type="AlphaFoldDB" id="A0A7J4IW37"/>
<gene>
    <name evidence="1" type="ORF">HA254_03630</name>
</gene>
<protein>
    <submittedName>
        <fullName evidence="1">Uncharacterized protein</fullName>
    </submittedName>
</protein>
<proteinExistence type="predicted"/>
<reference evidence="2" key="1">
    <citation type="journal article" date="2020" name="bioRxiv">
        <title>A rank-normalized archaeal taxonomy based on genome phylogeny resolves widespread incomplete and uneven classifications.</title>
        <authorList>
            <person name="Rinke C."/>
            <person name="Chuvochina M."/>
            <person name="Mussig A.J."/>
            <person name="Chaumeil P.-A."/>
            <person name="Waite D.W."/>
            <person name="Whitman W.B."/>
            <person name="Parks D.H."/>
            <person name="Hugenholtz P."/>
        </authorList>
    </citation>
    <scope>NUCLEOTIDE SEQUENCE [LARGE SCALE GENOMIC DNA]</scope>
</reference>
<organism evidence="1 2">
    <name type="scientific">Candidatus Iainarchaeum sp</name>
    <dbReference type="NCBI Taxonomy" id="3101447"/>
    <lineage>
        <taxon>Archaea</taxon>
        <taxon>Candidatus Iainarchaeota</taxon>
        <taxon>Candidatus Iainarchaeia</taxon>
        <taxon>Candidatus Iainarchaeales</taxon>
        <taxon>Candidatus Iainarchaeaceae</taxon>
        <taxon>Candidatus Iainarchaeum</taxon>
    </lineage>
</organism>
<accession>A0A7J4IW37</accession>
<dbReference type="EMBL" id="DUGC01000057">
    <property type="protein sequence ID" value="HIH09738.1"/>
    <property type="molecule type" value="Genomic_DNA"/>
</dbReference>
<dbReference type="Proteomes" id="UP000565078">
    <property type="component" value="Unassembled WGS sequence"/>
</dbReference>